<protein>
    <submittedName>
        <fullName evidence="2">Uncharacterized protein</fullName>
    </submittedName>
</protein>
<organism evidence="2 3">
    <name type="scientific">Stephanodiscus triporus</name>
    <dbReference type="NCBI Taxonomy" id="2934178"/>
    <lineage>
        <taxon>Eukaryota</taxon>
        <taxon>Sar</taxon>
        <taxon>Stramenopiles</taxon>
        <taxon>Ochrophyta</taxon>
        <taxon>Bacillariophyta</taxon>
        <taxon>Coscinodiscophyceae</taxon>
        <taxon>Thalassiosirophycidae</taxon>
        <taxon>Stephanodiscales</taxon>
        <taxon>Stephanodiscaceae</taxon>
        <taxon>Stephanodiscus</taxon>
    </lineage>
</organism>
<feature type="region of interest" description="Disordered" evidence="1">
    <location>
        <begin position="192"/>
        <end position="211"/>
    </location>
</feature>
<keyword evidence="3" id="KW-1185">Reference proteome</keyword>
<proteinExistence type="predicted"/>
<evidence type="ECO:0000313" key="3">
    <source>
        <dbReference type="Proteomes" id="UP001530315"/>
    </source>
</evidence>
<dbReference type="Proteomes" id="UP001530315">
    <property type="component" value="Unassembled WGS sequence"/>
</dbReference>
<reference evidence="2 3" key="1">
    <citation type="submission" date="2024-10" db="EMBL/GenBank/DDBJ databases">
        <title>Updated reference genomes for cyclostephanoid diatoms.</title>
        <authorList>
            <person name="Roberts W.R."/>
            <person name="Alverson A.J."/>
        </authorList>
    </citation>
    <scope>NUCLEOTIDE SEQUENCE [LARGE SCALE GENOMIC DNA]</scope>
    <source>
        <strain evidence="2 3">AJA276-08</strain>
    </source>
</reference>
<comment type="caution">
    <text evidence="2">The sequence shown here is derived from an EMBL/GenBank/DDBJ whole genome shotgun (WGS) entry which is preliminary data.</text>
</comment>
<evidence type="ECO:0000313" key="2">
    <source>
        <dbReference type="EMBL" id="KAL3800898.1"/>
    </source>
</evidence>
<dbReference type="PANTHER" id="PTHR43642:SF1">
    <property type="entry name" value="HYBRID SIGNAL TRANSDUCTION HISTIDINE KINASE G"/>
    <property type="match status" value="1"/>
</dbReference>
<evidence type="ECO:0000256" key="1">
    <source>
        <dbReference type="SAM" id="MobiDB-lite"/>
    </source>
</evidence>
<name>A0ABD3QKC1_9STRA</name>
<accession>A0ABD3QKC1</accession>
<dbReference type="InterPro" id="IPR053159">
    <property type="entry name" value="Hybrid_Histidine_Kinase"/>
</dbReference>
<gene>
    <name evidence="2" type="ORF">ACHAW5_002049</name>
</gene>
<sequence length="211" mass="24464">MYFLYANHKFYGGLVAFWVYRQSHDPTWAERGRTAKVAMMKWAEWSHHNFQHRVYLLDAEDAFCNNDTERAQLLYEKAVSTARDHHFINDEALSSELAGYFFLAIDKKHKATEHFLLAHKKYHDWGAVAKCNALFDFVEIAMAQQHQQMIMGPVNSNYPGFAPVQQQQLTYRPIPFNGILYHPGGWVPVDTVGQSQQQQITRHQPHTNPSA</sequence>
<dbReference type="PANTHER" id="PTHR43642">
    <property type="entry name" value="HYBRID SIGNAL TRANSDUCTION HISTIDINE KINASE G"/>
    <property type="match status" value="1"/>
</dbReference>
<dbReference type="EMBL" id="JALLAZ020000207">
    <property type="protein sequence ID" value="KAL3800898.1"/>
    <property type="molecule type" value="Genomic_DNA"/>
</dbReference>
<dbReference type="AlphaFoldDB" id="A0ABD3QKC1"/>